<evidence type="ECO:0000313" key="1">
    <source>
        <dbReference type="EMBL" id="MCS0584717.1"/>
    </source>
</evidence>
<keyword evidence="2" id="KW-1185">Reference proteome</keyword>
<gene>
    <name evidence="1" type="ORF">NX784_24325</name>
</gene>
<name>A0ABT1ZXR1_9BURK</name>
<dbReference type="EMBL" id="JANUGW010000024">
    <property type="protein sequence ID" value="MCS0584717.1"/>
    <property type="molecule type" value="Genomic_DNA"/>
</dbReference>
<proteinExistence type="predicted"/>
<organism evidence="1 2">
    <name type="scientific">Massilia pinisoli</name>
    <dbReference type="NCBI Taxonomy" id="1772194"/>
    <lineage>
        <taxon>Bacteria</taxon>
        <taxon>Pseudomonadati</taxon>
        <taxon>Pseudomonadota</taxon>
        <taxon>Betaproteobacteria</taxon>
        <taxon>Burkholderiales</taxon>
        <taxon>Oxalobacteraceae</taxon>
        <taxon>Telluria group</taxon>
        <taxon>Massilia</taxon>
    </lineage>
</organism>
<evidence type="ECO:0000313" key="2">
    <source>
        <dbReference type="Proteomes" id="UP001204151"/>
    </source>
</evidence>
<accession>A0ABT1ZXR1</accession>
<reference evidence="1 2" key="1">
    <citation type="submission" date="2022-08" db="EMBL/GenBank/DDBJ databases">
        <title>Reclassification of Massilia species as members of the genera Telluria, Duganella, Pseudoduganella, Mokoshia gen. nov. and Zemynaea gen. nov. using orthogonal and non-orthogonal genome-based approaches.</title>
        <authorList>
            <person name="Bowman J.P."/>
        </authorList>
    </citation>
    <scope>NUCLEOTIDE SEQUENCE [LARGE SCALE GENOMIC DNA]</scope>
    <source>
        <strain evidence="1 2">JCM 31316</strain>
    </source>
</reference>
<protein>
    <submittedName>
        <fullName evidence="1">Potassium ABC transporter ATPase</fullName>
    </submittedName>
</protein>
<comment type="caution">
    <text evidence="1">The sequence shown here is derived from an EMBL/GenBank/DDBJ whole genome shotgun (WGS) entry which is preliminary data.</text>
</comment>
<sequence length="30" mass="3170">MDIVFIGAIVLFAALTWGMASGCAKLGERK</sequence>
<dbReference type="RefSeq" id="WP_258819263.1">
    <property type="nucleotide sequence ID" value="NZ_JANUGW010000024.1"/>
</dbReference>
<dbReference type="Proteomes" id="UP001204151">
    <property type="component" value="Unassembled WGS sequence"/>
</dbReference>